<keyword evidence="3" id="KW-1185">Reference proteome</keyword>
<keyword evidence="1" id="KW-1133">Transmembrane helix</keyword>
<keyword evidence="1" id="KW-0812">Transmembrane</keyword>
<gene>
    <name evidence="2" type="ORF">TCM_005279</name>
</gene>
<proteinExistence type="predicted"/>
<evidence type="ECO:0000256" key="1">
    <source>
        <dbReference type="SAM" id="Phobius"/>
    </source>
</evidence>
<evidence type="ECO:0000313" key="2">
    <source>
        <dbReference type="EMBL" id="EOX95886.1"/>
    </source>
</evidence>
<organism evidence="2 3">
    <name type="scientific">Theobroma cacao</name>
    <name type="common">Cacao</name>
    <name type="synonym">Cocoa</name>
    <dbReference type="NCBI Taxonomy" id="3641"/>
    <lineage>
        <taxon>Eukaryota</taxon>
        <taxon>Viridiplantae</taxon>
        <taxon>Streptophyta</taxon>
        <taxon>Embryophyta</taxon>
        <taxon>Tracheophyta</taxon>
        <taxon>Spermatophyta</taxon>
        <taxon>Magnoliopsida</taxon>
        <taxon>eudicotyledons</taxon>
        <taxon>Gunneridae</taxon>
        <taxon>Pentapetalae</taxon>
        <taxon>rosids</taxon>
        <taxon>malvids</taxon>
        <taxon>Malvales</taxon>
        <taxon>Malvaceae</taxon>
        <taxon>Byttnerioideae</taxon>
        <taxon>Theobroma</taxon>
    </lineage>
</organism>
<sequence length="34" mass="3789">KFPKSLTSTRSVLSKSLTYLWRILVLLAVIGILA</sequence>
<feature type="transmembrane region" description="Helical" evidence="1">
    <location>
        <begin position="12"/>
        <end position="33"/>
    </location>
</feature>
<dbReference type="AlphaFoldDB" id="A0A061DUX7"/>
<keyword evidence="1" id="KW-0472">Membrane</keyword>
<dbReference type="InParanoid" id="A0A061DUX7"/>
<evidence type="ECO:0000313" key="3">
    <source>
        <dbReference type="Proteomes" id="UP000026915"/>
    </source>
</evidence>
<dbReference type="EMBL" id="CM001879">
    <property type="protein sequence ID" value="EOX95886.1"/>
    <property type="molecule type" value="Genomic_DNA"/>
</dbReference>
<accession>A0A061DUX7</accession>
<dbReference type="HOGENOM" id="CLU_3379742_0_0_1"/>
<dbReference type="Proteomes" id="UP000026915">
    <property type="component" value="Chromosome 1"/>
</dbReference>
<feature type="non-terminal residue" evidence="2">
    <location>
        <position position="1"/>
    </location>
</feature>
<name>A0A061DUX7_THECC</name>
<dbReference type="Gramene" id="EOX95886">
    <property type="protein sequence ID" value="EOX95886"/>
    <property type="gene ID" value="TCM_005279"/>
</dbReference>
<reference evidence="2 3" key="1">
    <citation type="journal article" date="2013" name="Genome Biol.">
        <title>The genome sequence of the most widely cultivated cacao type and its use to identify candidate genes regulating pod color.</title>
        <authorList>
            <person name="Motamayor J.C."/>
            <person name="Mockaitis K."/>
            <person name="Schmutz J."/>
            <person name="Haiminen N."/>
            <person name="Iii D.L."/>
            <person name="Cornejo O."/>
            <person name="Findley S.D."/>
            <person name="Zheng P."/>
            <person name="Utro F."/>
            <person name="Royaert S."/>
            <person name="Saski C."/>
            <person name="Jenkins J."/>
            <person name="Podicheti R."/>
            <person name="Zhao M."/>
            <person name="Scheffler B.E."/>
            <person name="Stack J.C."/>
            <person name="Feltus F.A."/>
            <person name="Mustiga G.M."/>
            <person name="Amores F."/>
            <person name="Phillips W."/>
            <person name="Marelli J.P."/>
            <person name="May G.D."/>
            <person name="Shapiro H."/>
            <person name="Ma J."/>
            <person name="Bustamante C.D."/>
            <person name="Schnell R.J."/>
            <person name="Main D."/>
            <person name="Gilbert D."/>
            <person name="Parida L."/>
            <person name="Kuhn D.N."/>
        </authorList>
    </citation>
    <scope>NUCLEOTIDE SEQUENCE [LARGE SCALE GENOMIC DNA]</scope>
    <source>
        <strain evidence="3">cv. Matina 1-6</strain>
    </source>
</reference>
<protein>
    <submittedName>
        <fullName evidence="2">Uncharacterized protein isoform 2</fullName>
    </submittedName>
</protein>